<feature type="compositionally biased region" description="Low complexity" evidence="3">
    <location>
        <begin position="120"/>
        <end position="133"/>
    </location>
</feature>
<evidence type="ECO:0000256" key="2">
    <source>
        <dbReference type="ARBA" id="ARBA00023157"/>
    </source>
</evidence>
<reference evidence="5" key="1">
    <citation type="submission" date="2018-05" db="EMBL/GenBank/DDBJ databases">
        <authorList>
            <person name="Lanie J.A."/>
            <person name="Ng W.-L."/>
            <person name="Kazmierczak K.M."/>
            <person name="Andrzejewski T.M."/>
            <person name="Davidsen T.M."/>
            <person name="Wayne K.J."/>
            <person name="Tettelin H."/>
            <person name="Glass J.I."/>
            <person name="Rusch D."/>
            <person name="Podicherti R."/>
            <person name="Tsui H.-C.T."/>
            <person name="Winkler M.E."/>
        </authorList>
    </citation>
    <scope>NUCLEOTIDE SEQUENCE</scope>
</reference>
<dbReference type="Pfam" id="PF13385">
    <property type="entry name" value="Laminin_G_3"/>
    <property type="match status" value="1"/>
</dbReference>
<keyword evidence="2" id="KW-1015">Disulfide bond</keyword>
<dbReference type="SUPFAM" id="SSF49899">
    <property type="entry name" value="Concanavalin A-like lectins/glucanases"/>
    <property type="match status" value="1"/>
</dbReference>
<evidence type="ECO:0000313" key="5">
    <source>
        <dbReference type="EMBL" id="SVA29411.1"/>
    </source>
</evidence>
<name>A0A381UNT2_9ZZZZ</name>
<dbReference type="SMART" id="SM00560">
    <property type="entry name" value="LamGL"/>
    <property type="match status" value="1"/>
</dbReference>
<dbReference type="InterPro" id="IPR006558">
    <property type="entry name" value="LamG-like"/>
</dbReference>
<proteinExistence type="predicted"/>
<evidence type="ECO:0000259" key="4">
    <source>
        <dbReference type="SMART" id="SM00560"/>
    </source>
</evidence>
<accession>A0A381UNT2</accession>
<feature type="domain" description="LamG-like jellyroll fold" evidence="4">
    <location>
        <begin position="160"/>
        <end position="311"/>
    </location>
</feature>
<evidence type="ECO:0000256" key="1">
    <source>
        <dbReference type="ARBA" id="ARBA00022729"/>
    </source>
</evidence>
<dbReference type="EMBL" id="UINC01006750">
    <property type="protein sequence ID" value="SVA29411.1"/>
    <property type="molecule type" value="Genomic_DNA"/>
</dbReference>
<organism evidence="5">
    <name type="scientific">marine metagenome</name>
    <dbReference type="NCBI Taxonomy" id="408172"/>
    <lineage>
        <taxon>unclassified sequences</taxon>
        <taxon>metagenomes</taxon>
        <taxon>ecological metagenomes</taxon>
    </lineage>
</organism>
<dbReference type="Gene3D" id="2.60.120.200">
    <property type="match status" value="1"/>
</dbReference>
<sequence length="432" mass="46302">MGIRTRNRANNVNADGTPLTLGASVQPVKDDVTALALREATNESSAAFNLPNTFIDTFSDDTNLGTQTDVDRVSGHMTTHVTAIDEFVSDADTLALLHMNGANAGTVFTDSSSHNRTITRRNQPTTTTGEKKFGSASAFFDGSDDSLSMPDSGDWIFGTNDFTFETWIYMDTNTGSEVVELLGQAKTNSTDQGGAWSWHITANAGNKQGLSVYQRNSTTTADDFTFASGTALSLSTWHHIAVTRDGGTIRFYLNGVQDNSVSMPSSSGGNLFTGALAGDLWISKRSYTDSYGMLDGQLDEMRISNNCRYTSGTTFTPNERTTSTATGTLIQSANTVDVAKTKVAGTMLYKDGIGTGVIGTDLKIYFSCDNGSNWTEAVSYDTITPVYSTGVKQVRLGETTCTSGTGVIYKAVWANQADTTKETQLHGIGINY</sequence>
<feature type="region of interest" description="Disordered" evidence="3">
    <location>
        <begin position="108"/>
        <end position="133"/>
    </location>
</feature>
<protein>
    <recommendedName>
        <fullName evidence="4">LamG-like jellyroll fold domain-containing protein</fullName>
    </recommendedName>
</protein>
<keyword evidence="1" id="KW-0732">Signal</keyword>
<dbReference type="InterPro" id="IPR013320">
    <property type="entry name" value="ConA-like_dom_sf"/>
</dbReference>
<dbReference type="AlphaFoldDB" id="A0A381UNT2"/>
<gene>
    <name evidence="5" type="ORF">METZ01_LOCUS82265</name>
</gene>
<evidence type="ECO:0000256" key="3">
    <source>
        <dbReference type="SAM" id="MobiDB-lite"/>
    </source>
</evidence>